<reference evidence="1 2" key="1">
    <citation type="submission" date="2017-07" db="EMBL/GenBank/DDBJ databases">
        <title>The complete genome sequence of Bacillus mesonae strain H20-5, an efficient strain improving plant abiotic stress resistance.</title>
        <authorList>
            <person name="Kim S.Y."/>
            <person name="Song H."/>
            <person name="Sang M.K."/>
            <person name="Weon H.-Y."/>
            <person name="Song J."/>
        </authorList>
    </citation>
    <scope>NUCLEOTIDE SEQUENCE [LARGE SCALE GENOMIC DNA]</scope>
    <source>
        <strain evidence="1 2">H20-5</strain>
    </source>
</reference>
<evidence type="ECO:0000313" key="1">
    <source>
        <dbReference type="EMBL" id="AZU60114.1"/>
    </source>
</evidence>
<accession>A0A3Q9QQW7</accession>
<protein>
    <recommendedName>
        <fullName evidence="3">GIY-YIG domain-containing protein</fullName>
    </recommendedName>
</protein>
<dbReference type="OrthoDB" id="2875055at2"/>
<keyword evidence="2" id="KW-1185">Reference proteome</keyword>
<evidence type="ECO:0008006" key="3">
    <source>
        <dbReference type="Google" id="ProtNLM"/>
    </source>
</evidence>
<gene>
    <name evidence="1" type="ORF">CHR53_01875</name>
</gene>
<evidence type="ECO:0000313" key="2">
    <source>
        <dbReference type="Proteomes" id="UP000282892"/>
    </source>
</evidence>
<sequence length="178" mass="20396">MKYYVYTHTLDGEIIYCGKGCRSRAVRFTFRSKLWNEIVGENSDRIKVDIVQWFDSEEDAFDFETKLTALYKSVGLCRANESIGTQLSDKAKHLISERLKGENDGVYGVGKGRNNRSRKTVAIFPDGRRIETASQKEMATSLNISARMVQRIMKTGEPYKPFYMEHKALEGLIIKYSS</sequence>
<dbReference type="AlphaFoldDB" id="A0A3Q9QQW7"/>
<dbReference type="Proteomes" id="UP000282892">
    <property type="component" value="Chromosome"/>
</dbReference>
<name>A0A3Q9QQW7_9BACI</name>
<dbReference type="KEGG" id="nmk:CHR53_01875"/>
<dbReference type="EMBL" id="CP022572">
    <property type="protein sequence ID" value="AZU60114.1"/>
    <property type="molecule type" value="Genomic_DNA"/>
</dbReference>
<dbReference type="RefSeq" id="WP_127484639.1">
    <property type="nucleotide sequence ID" value="NZ_CP022572.1"/>
</dbReference>
<proteinExistence type="predicted"/>
<organism evidence="1 2">
    <name type="scientific">Neobacillus mesonae</name>
    <dbReference type="NCBI Taxonomy" id="1193713"/>
    <lineage>
        <taxon>Bacteria</taxon>
        <taxon>Bacillati</taxon>
        <taxon>Bacillota</taxon>
        <taxon>Bacilli</taxon>
        <taxon>Bacillales</taxon>
        <taxon>Bacillaceae</taxon>
        <taxon>Neobacillus</taxon>
    </lineage>
</organism>